<accession>A0A5A9GFM7</accession>
<reference evidence="1 2" key="1">
    <citation type="submission" date="2019-08" db="EMBL/GenBank/DDBJ databases">
        <authorList>
            <person name="Grouzdev D."/>
            <person name="Tikhonova E."/>
            <person name="Kravchenko I."/>
        </authorList>
    </citation>
    <scope>NUCLEOTIDE SEQUENCE [LARGE SCALE GENOMIC DNA]</scope>
    <source>
        <strain evidence="1 2">59b</strain>
    </source>
</reference>
<dbReference type="RefSeq" id="WP_149233725.1">
    <property type="nucleotide sequence ID" value="NZ_JALJXJ010000013.1"/>
</dbReference>
<keyword evidence="2" id="KW-1185">Reference proteome</keyword>
<name>A0A5A9GFM7_AZOLI</name>
<dbReference type="AlphaFoldDB" id="A0A5A9GFM7"/>
<dbReference type="Proteomes" id="UP000324927">
    <property type="component" value="Unassembled WGS sequence"/>
</dbReference>
<dbReference type="EMBL" id="VTTN01000012">
    <property type="protein sequence ID" value="KAA0593127.1"/>
    <property type="molecule type" value="Genomic_DNA"/>
</dbReference>
<sequence length="393" mass="42102">MDSTSDQTGMPLRDLQELILLIAGADAEQAKAMDADPTITGLLSRLFRLAARASRGTSEHRWSVDDQHPGFLISTVGGGTMAVPFHLIGDLPSGELLDDIRAIAADLRVGAGSALCLSGSIVLLGNPHYAGDLDFCEYIPLSEHDPSLVRLTEIATRTGAPPVCVTIKLGSAGRLDRPWTDVIAPEKLDALLGPCTKGGTGKIDVLAMKATIGPVEATNVMLWVPDSTPDDYAAEFSFPFQEMIPGSSADMPWMPRLLARPSSIRAYVAFLRSEIGKYRYEKPVKALKRALSLSIFLMLHEHQDRLTDLGSTSSAFVLEAIHQRQDLIARVTDHPAADVAALADVFTDALATWKAGADPSRHKTPTESFSRDVGTLIDDLLGAIDVLRAGGVG</sequence>
<evidence type="ECO:0000313" key="2">
    <source>
        <dbReference type="Proteomes" id="UP000324927"/>
    </source>
</evidence>
<gene>
    <name evidence="1" type="ORF">FZ942_24620</name>
</gene>
<proteinExistence type="predicted"/>
<evidence type="ECO:0000313" key="1">
    <source>
        <dbReference type="EMBL" id="KAA0593127.1"/>
    </source>
</evidence>
<comment type="caution">
    <text evidence="1">The sequence shown here is derived from an EMBL/GenBank/DDBJ whole genome shotgun (WGS) entry which is preliminary data.</text>
</comment>
<organism evidence="1 2">
    <name type="scientific">Azospirillum lipoferum</name>
    <dbReference type="NCBI Taxonomy" id="193"/>
    <lineage>
        <taxon>Bacteria</taxon>
        <taxon>Pseudomonadati</taxon>
        <taxon>Pseudomonadota</taxon>
        <taxon>Alphaproteobacteria</taxon>
        <taxon>Rhodospirillales</taxon>
        <taxon>Azospirillaceae</taxon>
        <taxon>Azospirillum</taxon>
    </lineage>
</organism>
<protein>
    <submittedName>
        <fullName evidence="1">Uncharacterized protein</fullName>
    </submittedName>
</protein>